<keyword evidence="9" id="KW-1208">Phospholipid metabolism</keyword>
<dbReference type="EMBL" id="JBHSBN010000001">
    <property type="protein sequence ID" value="MFC4104909.1"/>
    <property type="molecule type" value="Genomic_DNA"/>
</dbReference>
<evidence type="ECO:0000256" key="1">
    <source>
        <dbReference type="ARBA" id="ARBA00022475"/>
    </source>
</evidence>
<evidence type="ECO:0000256" key="5">
    <source>
        <dbReference type="ARBA" id="ARBA00023136"/>
    </source>
</evidence>
<organism evidence="11 12">
    <name type="scientific">Micromonospora zhanjiangensis</name>
    <dbReference type="NCBI Taxonomy" id="1522057"/>
    <lineage>
        <taxon>Bacteria</taxon>
        <taxon>Bacillati</taxon>
        <taxon>Actinomycetota</taxon>
        <taxon>Actinomycetes</taxon>
        <taxon>Micromonosporales</taxon>
        <taxon>Micromonosporaceae</taxon>
        <taxon>Micromonospora</taxon>
    </lineage>
</organism>
<dbReference type="PANTHER" id="PTHR35809:SF1">
    <property type="entry name" value="ARCHAETIDYLSERINE DECARBOXYLASE PROENZYME-RELATED"/>
    <property type="match status" value="1"/>
</dbReference>
<evidence type="ECO:0000256" key="3">
    <source>
        <dbReference type="ARBA" id="ARBA00022793"/>
    </source>
</evidence>
<evidence type="ECO:0000256" key="7">
    <source>
        <dbReference type="ARBA" id="ARBA00023209"/>
    </source>
</evidence>
<dbReference type="Proteomes" id="UP001595868">
    <property type="component" value="Unassembled WGS sequence"/>
</dbReference>
<dbReference type="InterPro" id="IPR033175">
    <property type="entry name" value="PSD-A"/>
</dbReference>
<keyword evidence="5" id="KW-0472">Membrane</keyword>
<evidence type="ECO:0000256" key="10">
    <source>
        <dbReference type="ARBA" id="ARBA00023317"/>
    </source>
</evidence>
<keyword evidence="10" id="KW-0670">Pyruvate</keyword>
<dbReference type="RefSeq" id="WP_377541830.1">
    <property type="nucleotide sequence ID" value="NZ_JBHSBN010000001.1"/>
</dbReference>
<evidence type="ECO:0000256" key="6">
    <source>
        <dbReference type="ARBA" id="ARBA00023145"/>
    </source>
</evidence>
<reference evidence="12" key="1">
    <citation type="journal article" date="2019" name="Int. J. Syst. Evol. Microbiol.">
        <title>The Global Catalogue of Microorganisms (GCM) 10K type strain sequencing project: providing services to taxonomists for standard genome sequencing and annotation.</title>
        <authorList>
            <consortium name="The Broad Institute Genomics Platform"/>
            <consortium name="The Broad Institute Genome Sequencing Center for Infectious Disease"/>
            <person name="Wu L."/>
            <person name="Ma J."/>
        </authorList>
    </citation>
    <scope>NUCLEOTIDE SEQUENCE [LARGE SCALE GENOMIC DNA]</scope>
    <source>
        <strain evidence="12">2902at01</strain>
    </source>
</reference>
<keyword evidence="6" id="KW-0865">Zymogen</keyword>
<keyword evidence="8" id="KW-0456">Lyase</keyword>
<evidence type="ECO:0000313" key="11">
    <source>
        <dbReference type="EMBL" id="MFC4104909.1"/>
    </source>
</evidence>
<sequence>MTQSPAVRTGGAPGTVRLGERAARTVTAELARHHGPKTGLLVGVTPDSAVLAAALDALLPGDVLTVVPADAAGADDLRDHVTEQGRWVADRVRVVESPAAADPAEVVVLAEPLTGTADEARGTLDGLAKQLAEGGVLTAVVPAVPGRTEGAAAELDRQSALFGVGTDLVLRNQPPVRVHRLRYTPATVATAARLAPAYRPSSVPLTRGMHIDSNGVAAAGIALGLAALARITRPKSRLWLVPALAAAPVAAFFRDPERDVPEDPSAVVAAADGQVLSVQRLRDDRFGDGEFLRVAVFLSVLDVHVNRAPVAGKVVDYFVADGGFAAAMKPDAEHNVAAYTVLDTDRGTVVVAQRTGLIARRIVQRAPIGSLLARGERFGLIRFGSRTDVYLPADAAEPLVAPGDRVVGGSTVIARWV</sequence>
<dbReference type="PANTHER" id="PTHR35809">
    <property type="entry name" value="ARCHAETIDYLSERINE DECARBOXYLASE PROENZYME-RELATED"/>
    <property type="match status" value="1"/>
</dbReference>
<keyword evidence="7" id="KW-0594">Phospholipid biosynthesis</keyword>
<evidence type="ECO:0000313" key="12">
    <source>
        <dbReference type="Proteomes" id="UP001595868"/>
    </source>
</evidence>
<dbReference type="InterPro" id="IPR003817">
    <property type="entry name" value="PS_Dcarbxylase"/>
</dbReference>
<gene>
    <name evidence="11" type="ORF">ACFOX0_03005</name>
</gene>
<evidence type="ECO:0000256" key="9">
    <source>
        <dbReference type="ARBA" id="ARBA00023264"/>
    </source>
</evidence>
<accession>A0ABV8KFZ7</accession>
<evidence type="ECO:0000256" key="2">
    <source>
        <dbReference type="ARBA" id="ARBA00022516"/>
    </source>
</evidence>
<keyword evidence="1" id="KW-1003">Cell membrane</keyword>
<protein>
    <submittedName>
        <fullName evidence="11">Phosphatidylserine decarboxylase</fullName>
    </submittedName>
</protein>
<keyword evidence="12" id="KW-1185">Reference proteome</keyword>
<dbReference type="Pfam" id="PF02666">
    <property type="entry name" value="PS_Dcarbxylase"/>
    <property type="match status" value="1"/>
</dbReference>
<evidence type="ECO:0000256" key="8">
    <source>
        <dbReference type="ARBA" id="ARBA00023239"/>
    </source>
</evidence>
<name>A0ABV8KFZ7_9ACTN</name>
<keyword evidence="2" id="KW-0444">Lipid biosynthesis</keyword>
<comment type="caution">
    <text evidence="11">The sequence shown here is derived from an EMBL/GenBank/DDBJ whole genome shotgun (WGS) entry which is preliminary data.</text>
</comment>
<keyword evidence="4" id="KW-0443">Lipid metabolism</keyword>
<keyword evidence="3" id="KW-0210">Decarboxylase</keyword>
<evidence type="ECO:0000256" key="4">
    <source>
        <dbReference type="ARBA" id="ARBA00023098"/>
    </source>
</evidence>
<proteinExistence type="predicted"/>